<organism evidence="7">
    <name type="scientific">Mycobacterium leprae</name>
    <dbReference type="NCBI Taxonomy" id="1769"/>
    <lineage>
        <taxon>Bacteria</taxon>
        <taxon>Bacillati</taxon>
        <taxon>Actinomycetota</taxon>
        <taxon>Actinomycetes</taxon>
        <taxon>Mycobacteriales</taxon>
        <taxon>Mycobacteriaceae</taxon>
        <taxon>Mycobacterium</taxon>
    </lineage>
</organism>
<proteinExistence type="predicted"/>
<comment type="subcellular location">
    <subcellularLocation>
        <location evidence="1">Membrane</location>
        <topology evidence="1">Multi-pass membrane protein</topology>
    </subcellularLocation>
</comment>
<evidence type="ECO:0000256" key="2">
    <source>
        <dbReference type="ARBA" id="ARBA00022692"/>
    </source>
</evidence>
<dbReference type="AlphaFoldDB" id="Q50085"/>
<evidence type="ECO:0000256" key="5">
    <source>
        <dbReference type="SAM" id="Phobius"/>
    </source>
</evidence>
<keyword evidence="2 5" id="KW-0812">Transmembrane</keyword>
<protein>
    <submittedName>
        <fullName evidence="7">U1740aa</fullName>
    </submittedName>
</protein>
<dbReference type="GO" id="GO:0016020">
    <property type="term" value="C:membrane"/>
    <property type="evidence" value="ECO:0007669"/>
    <property type="project" value="UniProtKB-SubCell"/>
</dbReference>
<evidence type="ECO:0000313" key="7">
    <source>
        <dbReference type="EMBL" id="AAA63001.1"/>
    </source>
</evidence>
<evidence type="ECO:0000256" key="1">
    <source>
        <dbReference type="ARBA" id="ARBA00004141"/>
    </source>
</evidence>
<sequence length="134" mass="14347">MAGSQSSDNQAVYVQMYLASNQGKNLANESVQQIVNGTPALSDIKAYMIGGAVPAGADQSTAGEHRVQQVTMITFLVDIVMLLFVYCSVVQVNLTLVMVVIELMVARQGIIFQLIITPLDYHNLSGKSACTAGH</sequence>
<reference evidence="7" key="2">
    <citation type="submission" date="1995-04" db="EMBL/GenBank/DDBJ databases">
        <authorList>
            <person name="Smith D.R."/>
        </authorList>
    </citation>
    <scope>NUCLEOTIDE SEQUENCE</scope>
</reference>
<accession>Q50085</accession>
<keyword evidence="4 5" id="KW-0472">Membrane</keyword>
<feature type="transmembrane region" description="Helical" evidence="5">
    <location>
        <begin position="79"/>
        <end position="105"/>
    </location>
</feature>
<name>Q50085_MYCLR</name>
<evidence type="ECO:0000259" key="6">
    <source>
        <dbReference type="Pfam" id="PF03176"/>
    </source>
</evidence>
<evidence type="ECO:0000256" key="3">
    <source>
        <dbReference type="ARBA" id="ARBA00022989"/>
    </source>
</evidence>
<dbReference type="EMBL" id="U15183">
    <property type="protein sequence ID" value="AAA63001.1"/>
    <property type="molecule type" value="Genomic_DNA"/>
</dbReference>
<feature type="domain" description="Membrane transport protein MMPL" evidence="6">
    <location>
        <begin position="2"/>
        <end position="113"/>
    </location>
</feature>
<keyword evidence="3 5" id="KW-1133">Transmembrane helix</keyword>
<evidence type="ECO:0000256" key="4">
    <source>
        <dbReference type="ARBA" id="ARBA00023136"/>
    </source>
</evidence>
<reference evidence="7" key="1">
    <citation type="submission" date="1994-09" db="EMBL/GenBank/DDBJ databases">
        <authorList>
            <person name="Robison K."/>
        </authorList>
    </citation>
    <scope>NUCLEOTIDE SEQUENCE</scope>
</reference>
<dbReference type="InterPro" id="IPR004869">
    <property type="entry name" value="MMPL_dom"/>
</dbReference>
<dbReference type="Pfam" id="PF03176">
    <property type="entry name" value="MMPL"/>
    <property type="match status" value="1"/>
</dbReference>